<evidence type="ECO:0000259" key="14">
    <source>
        <dbReference type="PROSITE" id="PS51466"/>
    </source>
</evidence>
<evidence type="ECO:0000259" key="12">
    <source>
        <dbReference type="PROSITE" id="PS50800"/>
    </source>
</evidence>
<evidence type="ECO:0000256" key="1">
    <source>
        <dbReference type="ARBA" id="ARBA00004123"/>
    </source>
</evidence>
<dbReference type="InterPro" id="IPR023321">
    <property type="entry name" value="PINIT"/>
</dbReference>
<evidence type="ECO:0000256" key="4">
    <source>
        <dbReference type="ARBA" id="ARBA00022679"/>
    </source>
</evidence>
<dbReference type="Pfam" id="PF02037">
    <property type="entry name" value="SAP"/>
    <property type="match status" value="1"/>
</dbReference>
<gene>
    <name evidence="16" type="primary">LOC106478137</name>
</gene>
<evidence type="ECO:0000256" key="10">
    <source>
        <dbReference type="PROSITE-ProRule" id="PRU00452"/>
    </source>
</evidence>
<dbReference type="RefSeq" id="XP_022237383.1">
    <property type="nucleotide sequence ID" value="XM_022381675.1"/>
</dbReference>
<keyword evidence="9" id="KW-0539">Nucleus</keyword>
<dbReference type="Pfam" id="PF02891">
    <property type="entry name" value="zf-MIZ"/>
    <property type="match status" value="1"/>
</dbReference>
<organism evidence="15 16">
    <name type="scientific">Limulus polyphemus</name>
    <name type="common">Atlantic horseshoe crab</name>
    <dbReference type="NCBI Taxonomy" id="6850"/>
    <lineage>
        <taxon>Eukaryota</taxon>
        <taxon>Metazoa</taxon>
        <taxon>Ecdysozoa</taxon>
        <taxon>Arthropoda</taxon>
        <taxon>Chelicerata</taxon>
        <taxon>Merostomata</taxon>
        <taxon>Xiphosura</taxon>
        <taxon>Limulidae</taxon>
        <taxon>Limulus</taxon>
    </lineage>
</organism>
<dbReference type="Gene3D" id="1.10.720.30">
    <property type="entry name" value="SAP domain"/>
    <property type="match status" value="1"/>
</dbReference>
<evidence type="ECO:0000256" key="2">
    <source>
        <dbReference type="ARBA" id="ARBA00004718"/>
    </source>
</evidence>
<evidence type="ECO:0000259" key="13">
    <source>
        <dbReference type="PROSITE" id="PS51044"/>
    </source>
</evidence>
<dbReference type="SMART" id="SM00513">
    <property type="entry name" value="SAP"/>
    <property type="match status" value="1"/>
</dbReference>
<feature type="domain" description="SP-RING-type" evidence="13">
    <location>
        <begin position="316"/>
        <end position="401"/>
    </location>
</feature>
<dbReference type="PANTHER" id="PTHR10782:SF94">
    <property type="entry name" value="SUPPRESSOR OF VARIEGATION 2-10, ISOFORM I"/>
    <property type="match status" value="1"/>
</dbReference>
<dbReference type="Gene3D" id="2.60.120.780">
    <property type="entry name" value="PINIT domain"/>
    <property type="match status" value="1"/>
</dbReference>
<dbReference type="Proteomes" id="UP000694941">
    <property type="component" value="Unplaced"/>
</dbReference>
<sequence length="699" mass="77246">MSNVELRQMILNFRVSELQVLLGFAGRNKSGKKQELQYRALELLKHRSTPINMKIQQLHKQRFPPNTSVINSIGPCHLYGALPTLPHITGLDESITGNQMVPGNSLYYDYTSPKHAGSSAQSGYNMAKYPLHPDVRLKPLPFYDVLAELLRPSSLLPKKPGRFQEDSFAFHLTPQQAHDIAMSRTESKDYGIQVQMRFCLLETTCEQEDNFPPSICVRVNSKMCSLPNPIPTNKPGVEPKRPSRPVIITGLCRLCSNFTNHINVTWASEYVKGYSIAVYLVRRLSSSTLLTHLRSLGIRNPDHTRAMIKEKLQHDPDSEIATTSLRGSLICPLGKTRIQIPCRSITCLHLQCFDASFFLQMNEKKPTWLCPVCDRSAVFNNLVIDGLFTEILAKAPAGCLEVQFYENGSWTPVLSRKDKLIIGSPTVEKTAFSSLSKCTVAYQKKKPHVEVVDLTIESNSEEEEEDFPLPPSQPVNLFPFSVMNTQQFPSSPNIDGTHGPVISLPSSSVPPLSQTNSFLSSSLSTLQQYHSSDLSMPFISLASPSSPSSSNSSFSTIMNSPVPQTTLTSTIPSDMQQYNNSIFSMTSYAGSSMTAVLSSTSAGSTEISMSKTGLHTPVPSSVYSNMPLIDSDTSPYYPSDSSFYSDFLIQHSNHSSSYQNLSDLHTNLNDSESDRQIPSFSAAAGMKLNSAPPDIISLE</sequence>
<evidence type="ECO:0000256" key="9">
    <source>
        <dbReference type="ARBA" id="ARBA00023242"/>
    </source>
</evidence>
<comment type="pathway">
    <text evidence="2">Protein modification; protein sumoylation.</text>
</comment>
<evidence type="ECO:0000256" key="11">
    <source>
        <dbReference type="SAM" id="MobiDB-lite"/>
    </source>
</evidence>
<feature type="domain" description="SAP" evidence="12">
    <location>
        <begin position="10"/>
        <end position="44"/>
    </location>
</feature>
<dbReference type="PROSITE" id="PS51044">
    <property type="entry name" value="ZF_SP_RING"/>
    <property type="match status" value="1"/>
</dbReference>
<dbReference type="Gene3D" id="3.30.40.10">
    <property type="entry name" value="Zinc/RING finger domain, C3HC4 (zinc finger)"/>
    <property type="match status" value="1"/>
</dbReference>
<evidence type="ECO:0000256" key="3">
    <source>
        <dbReference type="ARBA" id="ARBA00005383"/>
    </source>
</evidence>
<evidence type="ECO:0000313" key="15">
    <source>
        <dbReference type="Proteomes" id="UP000694941"/>
    </source>
</evidence>
<dbReference type="InterPro" id="IPR004181">
    <property type="entry name" value="Znf_MIZ"/>
</dbReference>
<evidence type="ECO:0000256" key="5">
    <source>
        <dbReference type="ARBA" id="ARBA00022723"/>
    </source>
</evidence>
<name>A0ABM1S178_LIMPO</name>
<dbReference type="PROSITE" id="PS50800">
    <property type="entry name" value="SAP"/>
    <property type="match status" value="1"/>
</dbReference>
<dbReference type="InterPro" id="IPR013083">
    <property type="entry name" value="Znf_RING/FYVE/PHD"/>
</dbReference>
<feature type="region of interest" description="Disordered" evidence="11">
    <location>
        <begin position="489"/>
        <end position="508"/>
    </location>
</feature>
<dbReference type="InterPro" id="IPR036361">
    <property type="entry name" value="SAP_dom_sf"/>
</dbReference>
<dbReference type="CDD" id="cd16790">
    <property type="entry name" value="SP-RING_PIAS"/>
    <property type="match status" value="1"/>
</dbReference>
<dbReference type="PROSITE" id="PS51466">
    <property type="entry name" value="PINIT"/>
    <property type="match status" value="1"/>
</dbReference>
<keyword evidence="15" id="KW-1185">Reference proteome</keyword>
<dbReference type="Pfam" id="PF14324">
    <property type="entry name" value="PINIT"/>
    <property type="match status" value="1"/>
</dbReference>
<evidence type="ECO:0000256" key="6">
    <source>
        <dbReference type="ARBA" id="ARBA00022771"/>
    </source>
</evidence>
<comment type="subcellular location">
    <subcellularLocation>
        <location evidence="1">Nucleus</location>
    </subcellularLocation>
</comment>
<protein>
    <submittedName>
        <fullName evidence="16">E3 SUMO-protein ligase PIAS2-like isoform X1</fullName>
    </submittedName>
</protein>
<keyword evidence="6 10" id="KW-0863">Zinc-finger</keyword>
<feature type="domain" description="PINIT" evidence="14">
    <location>
        <begin position="123"/>
        <end position="284"/>
    </location>
</feature>
<dbReference type="PANTHER" id="PTHR10782">
    <property type="entry name" value="ZINC FINGER MIZ DOMAIN-CONTAINING PROTEIN"/>
    <property type="match status" value="1"/>
</dbReference>
<proteinExistence type="inferred from homology"/>
<dbReference type="InterPro" id="IPR038654">
    <property type="entry name" value="PINIT_sf"/>
</dbReference>
<evidence type="ECO:0000256" key="7">
    <source>
        <dbReference type="ARBA" id="ARBA00022786"/>
    </source>
</evidence>
<dbReference type="SUPFAM" id="SSF68906">
    <property type="entry name" value="SAP domain"/>
    <property type="match status" value="1"/>
</dbReference>
<keyword evidence="4" id="KW-0808">Transferase</keyword>
<evidence type="ECO:0000256" key="8">
    <source>
        <dbReference type="ARBA" id="ARBA00022833"/>
    </source>
</evidence>
<evidence type="ECO:0000313" key="16">
    <source>
        <dbReference type="RefSeq" id="XP_022237383.1"/>
    </source>
</evidence>
<reference evidence="16" key="1">
    <citation type="submission" date="2025-08" db="UniProtKB">
        <authorList>
            <consortium name="RefSeq"/>
        </authorList>
    </citation>
    <scope>IDENTIFICATION</scope>
    <source>
        <tissue evidence="16">Muscle</tissue>
    </source>
</reference>
<dbReference type="InterPro" id="IPR003034">
    <property type="entry name" value="SAP_dom"/>
</dbReference>
<comment type="similarity">
    <text evidence="3">Belongs to the PIAS family.</text>
</comment>
<keyword evidence="8" id="KW-0862">Zinc</keyword>
<keyword evidence="5" id="KW-0479">Metal-binding</keyword>
<dbReference type="GeneID" id="106478137"/>
<accession>A0ABM1S178</accession>
<keyword evidence="7" id="KW-0833">Ubl conjugation pathway</keyword>